<dbReference type="OrthoDB" id="9804944at2"/>
<gene>
    <name evidence="3" type="ORF">CD29_04595</name>
</gene>
<dbReference type="Gene3D" id="3.10.180.10">
    <property type="entry name" value="2,3-Dihydroxybiphenyl 1,2-Dioxygenase, domain 1"/>
    <property type="match status" value="1"/>
</dbReference>
<keyword evidence="4" id="KW-1185">Reference proteome</keyword>
<accession>A0A0A3I4W1</accession>
<dbReference type="STRING" id="1384049.CD29_04595"/>
<dbReference type="RefSeq" id="WP_036183344.1">
    <property type="nucleotide sequence ID" value="NZ_AVDA01000004.1"/>
</dbReference>
<comment type="caution">
    <text evidence="3">The sequence shown here is derived from an EMBL/GenBank/DDBJ whole genome shotgun (WGS) entry which is preliminary data.</text>
</comment>
<dbReference type="InterPro" id="IPR029068">
    <property type="entry name" value="Glyas_Bleomycin-R_OHBP_Dase"/>
</dbReference>
<dbReference type="eggNOG" id="COG0346">
    <property type="taxonomic scope" value="Bacteria"/>
</dbReference>
<dbReference type="PANTHER" id="PTHR43048">
    <property type="entry name" value="METHYLMALONYL-COA EPIMERASE"/>
    <property type="match status" value="1"/>
</dbReference>
<dbReference type="PROSITE" id="PS51819">
    <property type="entry name" value="VOC"/>
    <property type="match status" value="1"/>
</dbReference>
<dbReference type="EMBL" id="JPVN01000004">
    <property type="protein sequence ID" value="KGR79816.1"/>
    <property type="molecule type" value="Genomic_DNA"/>
</dbReference>
<dbReference type="GO" id="GO:0004462">
    <property type="term" value="F:lactoylglutathione lyase activity"/>
    <property type="evidence" value="ECO:0007669"/>
    <property type="project" value="InterPro"/>
</dbReference>
<name>A0A0A3I4W1_9BACL</name>
<dbReference type="InterPro" id="IPR004360">
    <property type="entry name" value="Glyas_Fos-R_dOase_dom"/>
</dbReference>
<dbReference type="InterPro" id="IPR018146">
    <property type="entry name" value="Glyoxalase_1_CS"/>
</dbReference>
<sequence>MEATMIQKVGQVGVPVKDLERALEFYKDKLGLSLLFNTDRLAFFDCDGIRLLLSLPEAEEFNHPSSVIYFQVANINESYERLESKEVTFIDEPHVVGKMGQTEIWMAFFKDTEDNIHALMSEVQA</sequence>
<reference evidence="3 4" key="1">
    <citation type="submission" date="2014-02" db="EMBL/GenBank/DDBJ databases">
        <title>Draft genome sequence of Lysinibacillus manganicus DSM 26584T.</title>
        <authorList>
            <person name="Zhang F."/>
            <person name="Wang G."/>
            <person name="Zhang L."/>
        </authorList>
    </citation>
    <scope>NUCLEOTIDE SEQUENCE [LARGE SCALE GENOMIC DNA]</scope>
    <source>
        <strain evidence="3 4">DSM 26584</strain>
    </source>
</reference>
<dbReference type="GO" id="GO:0004493">
    <property type="term" value="F:methylmalonyl-CoA epimerase activity"/>
    <property type="evidence" value="ECO:0007669"/>
    <property type="project" value="TreeGrafter"/>
</dbReference>
<dbReference type="AlphaFoldDB" id="A0A0A3I4W1"/>
<organism evidence="3 4">
    <name type="scientific">Ureibacillus manganicus DSM 26584</name>
    <dbReference type="NCBI Taxonomy" id="1384049"/>
    <lineage>
        <taxon>Bacteria</taxon>
        <taxon>Bacillati</taxon>
        <taxon>Bacillota</taxon>
        <taxon>Bacilli</taxon>
        <taxon>Bacillales</taxon>
        <taxon>Caryophanaceae</taxon>
        <taxon>Ureibacillus</taxon>
    </lineage>
</organism>
<dbReference type="InterPro" id="IPR051785">
    <property type="entry name" value="MMCE/EMCE_epimerase"/>
</dbReference>
<dbReference type="InterPro" id="IPR037523">
    <property type="entry name" value="VOC_core"/>
</dbReference>
<dbReference type="PROSITE" id="PS00934">
    <property type="entry name" value="GLYOXALASE_I_1"/>
    <property type="match status" value="1"/>
</dbReference>
<evidence type="ECO:0000256" key="1">
    <source>
        <dbReference type="ARBA" id="ARBA00022723"/>
    </source>
</evidence>
<proteinExistence type="predicted"/>
<evidence type="ECO:0000313" key="4">
    <source>
        <dbReference type="Proteomes" id="UP000030416"/>
    </source>
</evidence>
<evidence type="ECO:0000313" key="3">
    <source>
        <dbReference type="EMBL" id="KGR79816.1"/>
    </source>
</evidence>
<keyword evidence="1" id="KW-0479">Metal-binding</keyword>
<dbReference type="SUPFAM" id="SSF54593">
    <property type="entry name" value="Glyoxalase/Bleomycin resistance protein/Dihydroxybiphenyl dioxygenase"/>
    <property type="match status" value="1"/>
</dbReference>
<dbReference type="GO" id="GO:0046872">
    <property type="term" value="F:metal ion binding"/>
    <property type="evidence" value="ECO:0007669"/>
    <property type="project" value="UniProtKB-KW"/>
</dbReference>
<evidence type="ECO:0000259" key="2">
    <source>
        <dbReference type="PROSITE" id="PS51819"/>
    </source>
</evidence>
<dbReference type="Pfam" id="PF00903">
    <property type="entry name" value="Glyoxalase"/>
    <property type="match status" value="1"/>
</dbReference>
<dbReference type="Proteomes" id="UP000030416">
    <property type="component" value="Unassembled WGS sequence"/>
</dbReference>
<feature type="domain" description="VOC" evidence="2">
    <location>
        <begin position="8"/>
        <end position="122"/>
    </location>
</feature>
<dbReference type="GO" id="GO:0046491">
    <property type="term" value="P:L-methylmalonyl-CoA metabolic process"/>
    <property type="evidence" value="ECO:0007669"/>
    <property type="project" value="TreeGrafter"/>
</dbReference>
<protein>
    <submittedName>
        <fullName evidence="3">Glyoxalase</fullName>
    </submittedName>
</protein>
<dbReference type="PANTHER" id="PTHR43048:SF3">
    <property type="entry name" value="METHYLMALONYL-COA EPIMERASE, MITOCHONDRIAL"/>
    <property type="match status" value="1"/>
</dbReference>